<proteinExistence type="predicted"/>
<dbReference type="PANTHER" id="PTHR24026">
    <property type="entry name" value="FAT ATYPICAL CADHERIN-RELATED"/>
    <property type="match status" value="1"/>
</dbReference>
<feature type="non-terminal residue" evidence="8">
    <location>
        <position position="1"/>
    </location>
</feature>
<evidence type="ECO:0000256" key="5">
    <source>
        <dbReference type="PROSITE-ProRule" id="PRU00043"/>
    </source>
</evidence>
<feature type="non-terminal residue" evidence="8">
    <location>
        <position position="222"/>
    </location>
</feature>
<keyword evidence="9" id="KW-1185">Reference proteome</keyword>
<evidence type="ECO:0000259" key="7">
    <source>
        <dbReference type="PROSITE" id="PS50268"/>
    </source>
</evidence>
<evidence type="ECO:0000256" key="6">
    <source>
        <dbReference type="SAM" id="SignalP"/>
    </source>
</evidence>
<protein>
    <submittedName>
        <fullName evidence="8">CDHR5 protein</fullName>
    </submittedName>
</protein>
<keyword evidence="2" id="KW-0812">Transmembrane</keyword>
<evidence type="ECO:0000256" key="2">
    <source>
        <dbReference type="ARBA" id="ARBA00022692"/>
    </source>
</evidence>
<dbReference type="InterPro" id="IPR002126">
    <property type="entry name" value="Cadherin-like_dom"/>
</dbReference>
<dbReference type="EMBL" id="JAATIS010004040">
    <property type="protein sequence ID" value="KAG2462851.1"/>
    <property type="molecule type" value="Genomic_DNA"/>
</dbReference>
<evidence type="ECO:0000313" key="8">
    <source>
        <dbReference type="EMBL" id="KAG2462851.1"/>
    </source>
</evidence>
<dbReference type="Proteomes" id="UP000886611">
    <property type="component" value="Unassembled WGS sequence"/>
</dbReference>
<evidence type="ECO:0000256" key="4">
    <source>
        <dbReference type="ARBA" id="ARBA00023136"/>
    </source>
</evidence>
<dbReference type="SUPFAM" id="SSF49313">
    <property type="entry name" value="Cadherin-like"/>
    <property type="match status" value="1"/>
</dbReference>
<feature type="domain" description="Cadherin" evidence="7">
    <location>
        <begin position="128"/>
        <end position="204"/>
    </location>
</feature>
<keyword evidence="3" id="KW-1133">Transmembrane helix</keyword>
<feature type="chain" id="PRO_5036490293" evidence="6">
    <location>
        <begin position="25"/>
        <end position="222"/>
    </location>
</feature>
<comment type="subcellular location">
    <subcellularLocation>
        <location evidence="1">Membrane</location>
    </subcellularLocation>
</comment>
<evidence type="ECO:0000256" key="3">
    <source>
        <dbReference type="ARBA" id="ARBA00022989"/>
    </source>
</evidence>
<dbReference type="PROSITE" id="PS50268">
    <property type="entry name" value="CADHERIN_2"/>
    <property type="match status" value="2"/>
</dbReference>
<dbReference type="PRINTS" id="PR00205">
    <property type="entry name" value="CADHERIN"/>
</dbReference>
<dbReference type="InterPro" id="IPR015919">
    <property type="entry name" value="Cadherin-like_sf"/>
</dbReference>
<accession>A0A8X8BPB2</accession>
<name>A0A8X8BPB2_POLSE</name>
<feature type="signal peptide" evidence="6">
    <location>
        <begin position="1"/>
        <end position="24"/>
    </location>
</feature>
<keyword evidence="5" id="KW-0106">Calcium</keyword>
<evidence type="ECO:0000313" key="9">
    <source>
        <dbReference type="Proteomes" id="UP000886611"/>
    </source>
</evidence>
<gene>
    <name evidence="8" type="primary">Cdhr5_0</name>
    <name evidence="8" type="ORF">GTO96_0001984</name>
</gene>
<dbReference type="GO" id="GO:0005509">
    <property type="term" value="F:calcium ion binding"/>
    <property type="evidence" value="ECO:0007669"/>
    <property type="project" value="UniProtKB-UniRule"/>
</dbReference>
<dbReference type="GO" id="GO:0007156">
    <property type="term" value="P:homophilic cell adhesion via plasma membrane adhesion molecules"/>
    <property type="evidence" value="ECO:0007669"/>
    <property type="project" value="InterPro"/>
</dbReference>
<reference evidence="8 9" key="1">
    <citation type="journal article" date="2021" name="Cell">
        <title>Tracing the genetic footprints of vertebrate landing in non-teleost ray-finned fishes.</title>
        <authorList>
            <person name="Bi X."/>
            <person name="Wang K."/>
            <person name="Yang L."/>
            <person name="Pan H."/>
            <person name="Jiang H."/>
            <person name="Wei Q."/>
            <person name="Fang M."/>
            <person name="Yu H."/>
            <person name="Zhu C."/>
            <person name="Cai Y."/>
            <person name="He Y."/>
            <person name="Gan X."/>
            <person name="Zeng H."/>
            <person name="Yu D."/>
            <person name="Zhu Y."/>
            <person name="Jiang H."/>
            <person name="Qiu Q."/>
            <person name="Yang H."/>
            <person name="Zhang Y.E."/>
            <person name="Wang W."/>
            <person name="Zhu M."/>
            <person name="He S."/>
            <person name="Zhang G."/>
        </authorList>
    </citation>
    <scope>NUCLEOTIDE SEQUENCE [LARGE SCALE GENOMIC DNA]</scope>
    <source>
        <strain evidence="8">Bchr_013</strain>
    </source>
</reference>
<organism evidence="8 9">
    <name type="scientific">Polypterus senegalus</name>
    <name type="common">Senegal bichir</name>
    <dbReference type="NCBI Taxonomy" id="55291"/>
    <lineage>
        <taxon>Eukaryota</taxon>
        <taxon>Metazoa</taxon>
        <taxon>Chordata</taxon>
        <taxon>Craniata</taxon>
        <taxon>Vertebrata</taxon>
        <taxon>Euteleostomi</taxon>
        <taxon>Actinopterygii</taxon>
        <taxon>Polypteriformes</taxon>
        <taxon>Polypteridae</taxon>
        <taxon>Polypterus</taxon>
    </lineage>
</organism>
<comment type="caution">
    <text evidence="8">The sequence shown here is derived from an EMBL/GenBank/DDBJ whole genome shotgun (WGS) entry which is preliminary data.</text>
</comment>
<keyword evidence="4" id="KW-0472">Membrane</keyword>
<dbReference type="AlphaFoldDB" id="A0A8X8BPB2"/>
<dbReference type="GO" id="GO:0005886">
    <property type="term" value="C:plasma membrane"/>
    <property type="evidence" value="ECO:0007669"/>
    <property type="project" value="UniProtKB-SubCell"/>
</dbReference>
<keyword evidence="6" id="KW-0732">Signal</keyword>
<feature type="domain" description="Cadherin" evidence="7">
    <location>
        <begin position="34"/>
        <end position="127"/>
    </location>
</feature>
<dbReference type="SMART" id="SM00112">
    <property type="entry name" value="CA"/>
    <property type="match status" value="1"/>
</dbReference>
<dbReference type="CDD" id="cd11304">
    <property type="entry name" value="Cadherin_repeat"/>
    <property type="match status" value="1"/>
</dbReference>
<sequence>MTVTSEGRGVWLAILGALLAGVGAQQNLCWINNAGAQYVTEIMENNKIGDAVVNISVADSNVALSLEGANANMFRIDGESLRVNVILDAETMDPVFSVTVICRRQPDTNQLNVIVVIVNENDNAPMFSQSEYFLSVSELTPVGTSVERIQATDADKEALFYSLDGNTNGSEFFRLASSNSPSILVAKLLDFDEGERLELIMSASVSVLECLVCDNEKGTVFW</sequence>
<evidence type="ECO:0000256" key="1">
    <source>
        <dbReference type="ARBA" id="ARBA00004370"/>
    </source>
</evidence>
<dbReference type="Gene3D" id="2.60.40.60">
    <property type="entry name" value="Cadherins"/>
    <property type="match status" value="2"/>
</dbReference>
<dbReference type="PANTHER" id="PTHR24026:SF126">
    <property type="entry name" value="PROTOCADHERIN FAT 4"/>
    <property type="match status" value="1"/>
</dbReference>